<name>A0ACB6ZN54_THEGA</name>
<comment type="caution">
    <text evidence="1">The sequence shown here is derived from an EMBL/GenBank/DDBJ whole genome shotgun (WGS) entry which is preliminary data.</text>
</comment>
<proteinExistence type="predicted"/>
<gene>
    <name evidence="1" type="ORF">BDM02DRAFT_3140073</name>
</gene>
<reference evidence="1" key="1">
    <citation type="submission" date="2019-10" db="EMBL/GenBank/DDBJ databases">
        <authorList>
            <consortium name="DOE Joint Genome Institute"/>
            <person name="Kuo A."/>
            <person name="Miyauchi S."/>
            <person name="Kiss E."/>
            <person name="Drula E."/>
            <person name="Kohler A."/>
            <person name="Sanchez-Garcia M."/>
            <person name="Andreopoulos B."/>
            <person name="Barry K.W."/>
            <person name="Bonito G."/>
            <person name="Buee M."/>
            <person name="Carver A."/>
            <person name="Chen C."/>
            <person name="Cichocki N."/>
            <person name="Clum A."/>
            <person name="Culley D."/>
            <person name="Crous P.W."/>
            <person name="Fauchery L."/>
            <person name="Girlanda M."/>
            <person name="Hayes R."/>
            <person name="Keri Z."/>
            <person name="Labutti K."/>
            <person name="Lipzen A."/>
            <person name="Lombard V."/>
            <person name="Magnuson J."/>
            <person name="Maillard F."/>
            <person name="Morin E."/>
            <person name="Murat C."/>
            <person name="Nolan M."/>
            <person name="Ohm R."/>
            <person name="Pangilinan J."/>
            <person name="Pereira M."/>
            <person name="Perotto S."/>
            <person name="Peter M."/>
            <person name="Riley R."/>
            <person name="Sitrit Y."/>
            <person name="Stielow B."/>
            <person name="Szollosi G."/>
            <person name="Zifcakova L."/>
            <person name="Stursova M."/>
            <person name="Spatafora J.W."/>
            <person name="Tedersoo L."/>
            <person name="Vaario L.-M."/>
            <person name="Yamada A."/>
            <person name="Yan M."/>
            <person name="Wang P."/>
            <person name="Xu J."/>
            <person name="Bruns T."/>
            <person name="Baldrian P."/>
            <person name="Vilgalys R."/>
            <person name="Henrissat B."/>
            <person name="Grigoriev I.V."/>
            <person name="Hibbett D."/>
            <person name="Nagy L.G."/>
            <person name="Martin F.M."/>
        </authorList>
    </citation>
    <scope>NUCLEOTIDE SEQUENCE</scope>
    <source>
        <strain evidence="1">P2</strain>
    </source>
</reference>
<organism evidence="1 2">
    <name type="scientific">Thelephora ganbajun</name>
    <name type="common">Ganba fungus</name>
    <dbReference type="NCBI Taxonomy" id="370292"/>
    <lineage>
        <taxon>Eukaryota</taxon>
        <taxon>Fungi</taxon>
        <taxon>Dikarya</taxon>
        <taxon>Basidiomycota</taxon>
        <taxon>Agaricomycotina</taxon>
        <taxon>Agaricomycetes</taxon>
        <taxon>Thelephorales</taxon>
        <taxon>Thelephoraceae</taxon>
        <taxon>Thelephora</taxon>
    </lineage>
</organism>
<evidence type="ECO:0000313" key="2">
    <source>
        <dbReference type="Proteomes" id="UP000886501"/>
    </source>
</evidence>
<protein>
    <submittedName>
        <fullName evidence="1">Uncharacterized protein</fullName>
    </submittedName>
</protein>
<keyword evidence="2" id="KW-1185">Reference proteome</keyword>
<dbReference type="EMBL" id="MU117979">
    <property type="protein sequence ID" value="KAF9651019.1"/>
    <property type="molecule type" value="Genomic_DNA"/>
</dbReference>
<sequence>MITHSVPPTSSSSAPVLAAPAPPTSTPAPDSPRLSQTPPPAGLHGDLEVELLGLANALYNLGTTAISDLSREKDKPGIGKQVGLRVNQVVDHLAALDRSSQNIQTMIPMQVLLDIDNARNPMMLTKDRLERAATENQFMNGKIAAIESYRSHLNEALVQSFPELVPHLTRHNMTEVKLESTLDVP</sequence>
<evidence type="ECO:0000313" key="1">
    <source>
        <dbReference type="EMBL" id="KAF9651019.1"/>
    </source>
</evidence>
<accession>A0ACB6ZN54</accession>
<dbReference type="Proteomes" id="UP000886501">
    <property type="component" value="Unassembled WGS sequence"/>
</dbReference>
<reference evidence="1" key="2">
    <citation type="journal article" date="2020" name="Nat. Commun.">
        <title>Large-scale genome sequencing of mycorrhizal fungi provides insights into the early evolution of symbiotic traits.</title>
        <authorList>
            <person name="Miyauchi S."/>
            <person name="Kiss E."/>
            <person name="Kuo A."/>
            <person name="Drula E."/>
            <person name="Kohler A."/>
            <person name="Sanchez-Garcia M."/>
            <person name="Morin E."/>
            <person name="Andreopoulos B."/>
            <person name="Barry K.W."/>
            <person name="Bonito G."/>
            <person name="Buee M."/>
            <person name="Carver A."/>
            <person name="Chen C."/>
            <person name="Cichocki N."/>
            <person name="Clum A."/>
            <person name="Culley D."/>
            <person name="Crous P.W."/>
            <person name="Fauchery L."/>
            <person name="Girlanda M."/>
            <person name="Hayes R.D."/>
            <person name="Keri Z."/>
            <person name="LaButti K."/>
            <person name="Lipzen A."/>
            <person name="Lombard V."/>
            <person name="Magnuson J."/>
            <person name="Maillard F."/>
            <person name="Murat C."/>
            <person name="Nolan M."/>
            <person name="Ohm R.A."/>
            <person name="Pangilinan J."/>
            <person name="Pereira M.F."/>
            <person name="Perotto S."/>
            <person name="Peter M."/>
            <person name="Pfister S."/>
            <person name="Riley R."/>
            <person name="Sitrit Y."/>
            <person name="Stielow J.B."/>
            <person name="Szollosi G."/>
            <person name="Zifcakova L."/>
            <person name="Stursova M."/>
            <person name="Spatafora J.W."/>
            <person name="Tedersoo L."/>
            <person name="Vaario L.M."/>
            <person name="Yamada A."/>
            <person name="Yan M."/>
            <person name="Wang P."/>
            <person name="Xu J."/>
            <person name="Bruns T."/>
            <person name="Baldrian P."/>
            <person name="Vilgalys R."/>
            <person name="Dunand C."/>
            <person name="Henrissat B."/>
            <person name="Grigoriev I.V."/>
            <person name="Hibbett D."/>
            <person name="Nagy L.G."/>
            <person name="Martin F.M."/>
        </authorList>
    </citation>
    <scope>NUCLEOTIDE SEQUENCE</scope>
    <source>
        <strain evidence="1">P2</strain>
    </source>
</reference>